<dbReference type="Gene3D" id="3.30.930.10">
    <property type="entry name" value="Bira Bifunctional Protein, Domain 2"/>
    <property type="match status" value="1"/>
</dbReference>
<reference evidence="14 15" key="1">
    <citation type="journal article" date="2004" name="Nature">
        <title>Genome sequence of the ultrasmall unicellular red alga Cyanidioschyzon merolae 10D.</title>
        <authorList>
            <person name="Matsuzaki M."/>
            <person name="Misumi O."/>
            <person name="Shin-i T."/>
            <person name="Maruyama S."/>
            <person name="Takahara M."/>
            <person name="Miyagishima S."/>
            <person name="Mori T."/>
            <person name="Nishida K."/>
            <person name="Yagisawa F."/>
            <person name="Nishida K."/>
            <person name="Yoshida Y."/>
            <person name="Nishimura Y."/>
            <person name="Nakao S."/>
            <person name="Kobayashi T."/>
            <person name="Momoyama Y."/>
            <person name="Higashiyama T."/>
            <person name="Minoda A."/>
            <person name="Sano M."/>
            <person name="Nomoto H."/>
            <person name="Oishi K."/>
            <person name="Hayashi H."/>
            <person name="Ohta F."/>
            <person name="Nishizaka S."/>
            <person name="Haga S."/>
            <person name="Miura S."/>
            <person name="Morishita T."/>
            <person name="Kabeya Y."/>
            <person name="Terasawa K."/>
            <person name="Suzuki Y."/>
            <person name="Ishii Y."/>
            <person name="Asakawa S."/>
            <person name="Takano H."/>
            <person name="Ohta N."/>
            <person name="Kuroiwa H."/>
            <person name="Tanaka K."/>
            <person name="Shimizu N."/>
            <person name="Sugano S."/>
            <person name="Sato N."/>
            <person name="Nozaki H."/>
            <person name="Ogasawara N."/>
            <person name="Kohara Y."/>
            <person name="Kuroiwa T."/>
        </authorList>
    </citation>
    <scope>NUCLEOTIDE SEQUENCE [LARGE SCALE GENOMIC DNA]</scope>
    <source>
        <strain evidence="14 15">10D</strain>
    </source>
</reference>
<dbReference type="PROSITE" id="PS50862">
    <property type="entry name" value="AA_TRNA_LIGASE_II"/>
    <property type="match status" value="1"/>
</dbReference>
<dbReference type="OrthoDB" id="1931232at2759"/>
<dbReference type="GO" id="GO:0006421">
    <property type="term" value="P:asparaginyl-tRNA aminoacylation"/>
    <property type="evidence" value="ECO:0007669"/>
    <property type="project" value="InterPro"/>
</dbReference>
<dbReference type="KEGG" id="cme:CYME_CMM098C"/>
<keyword evidence="12" id="KW-0175">Coiled coil</keyword>
<feature type="domain" description="Aminoacyl-transfer RNA synthetases class-II family profile" evidence="13">
    <location>
        <begin position="215"/>
        <end position="518"/>
    </location>
</feature>
<dbReference type="InterPro" id="IPR002312">
    <property type="entry name" value="Asp/Asn-tRNA-synth_IIb"/>
</dbReference>
<dbReference type="CDD" id="cd04323">
    <property type="entry name" value="AsnRS_cyto_like_N"/>
    <property type="match status" value="1"/>
</dbReference>
<gene>
    <name evidence="14" type="ORF">CYME_CMM098C</name>
</gene>
<reference evidence="14 15" key="2">
    <citation type="journal article" date="2007" name="BMC Biol.">
        <title>A 100%-complete sequence reveals unusually simple genomic features in the hot-spring red alga Cyanidioschyzon merolae.</title>
        <authorList>
            <person name="Nozaki H."/>
            <person name="Takano H."/>
            <person name="Misumi O."/>
            <person name="Terasawa K."/>
            <person name="Matsuzaki M."/>
            <person name="Maruyama S."/>
            <person name="Nishida K."/>
            <person name="Yagisawa F."/>
            <person name="Yoshida Y."/>
            <person name="Fujiwara T."/>
            <person name="Takio S."/>
            <person name="Tamura K."/>
            <person name="Chung S.J."/>
            <person name="Nakamura S."/>
            <person name="Kuroiwa H."/>
            <person name="Tanaka K."/>
            <person name="Sato N."/>
            <person name="Kuroiwa T."/>
        </authorList>
    </citation>
    <scope>NUCLEOTIDE SEQUENCE [LARGE SCALE GENOMIC DNA]</scope>
    <source>
        <strain evidence="14 15">10D</strain>
    </source>
</reference>
<dbReference type="InterPro" id="IPR012340">
    <property type="entry name" value="NA-bd_OB-fold"/>
</dbReference>
<dbReference type="EMBL" id="AP006495">
    <property type="protein sequence ID" value="BAM80971.1"/>
    <property type="molecule type" value="Genomic_DNA"/>
</dbReference>
<dbReference type="GeneID" id="16995107"/>
<organism evidence="14 15">
    <name type="scientific">Cyanidioschyzon merolae (strain NIES-3377 / 10D)</name>
    <name type="common">Unicellular red alga</name>
    <dbReference type="NCBI Taxonomy" id="280699"/>
    <lineage>
        <taxon>Eukaryota</taxon>
        <taxon>Rhodophyta</taxon>
        <taxon>Bangiophyceae</taxon>
        <taxon>Cyanidiales</taxon>
        <taxon>Cyanidiaceae</taxon>
        <taxon>Cyanidioschyzon</taxon>
    </lineage>
</organism>
<evidence type="ECO:0000259" key="13">
    <source>
        <dbReference type="PROSITE" id="PS50862"/>
    </source>
</evidence>
<evidence type="ECO:0000313" key="15">
    <source>
        <dbReference type="Proteomes" id="UP000007014"/>
    </source>
</evidence>
<dbReference type="PANTHER" id="PTHR22594:SF16">
    <property type="entry name" value="ASPARAGINE--TRNA LIGASE, CYTOPLASMIC"/>
    <property type="match status" value="1"/>
</dbReference>
<keyword evidence="5 14" id="KW-0436">Ligase</keyword>
<dbReference type="eggNOG" id="KOG0555">
    <property type="taxonomic scope" value="Eukaryota"/>
</dbReference>
<dbReference type="OMA" id="DCCLYPR"/>
<comment type="similarity">
    <text evidence="2">Belongs to the class-II aminoacyl-tRNA synthetase family.</text>
</comment>
<dbReference type="CDD" id="cd00776">
    <property type="entry name" value="AsxRS_core"/>
    <property type="match status" value="1"/>
</dbReference>
<dbReference type="AlphaFoldDB" id="M1UT91"/>
<feature type="coiled-coil region" evidence="12">
    <location>
        <begin position="32"/>
        <end position="70"/>
    </location>
</feature>
<dbReference type="Gene3D" id="2.40.50.140">
    <property type="entry name" value="Nucleic acid-binding proteins"/>
    <property type="match status" value="1"/>
</dbReference>
<dbReference type="Pfam" id="PF00152">
    <property type="entry name" value="tRNA-synt_2"/>
    <property type="match status" value="1"/>
</dbReference>
<keyword evidence="15" id="KW-1185">Reference proteome</keyword>
<dbReference type="SUPFAM" id="SSF50249">
    <property type="entry name" value="Nucleic acid-binding proteins"/>
    <property type="match status" value="1"/>
</dbReference>
<evidence type="ECO:0000256" key="3">
    <source>
        <dbReference type="ARBA" id="ARBA00012816"/>
    </source>
</evidence>
<evidence type="ECO:0000313" key="14">
    <source>
        <dbReference type="EMBL" id="BAM80971.1"/>
    </source>
</evidence>
<dbReference type="EC" id="6.1.1.22" evidence="3"/>
<keyword evidence="7" id="KW-0067">ATP-binding</keyword>
<accession>M1UT91</accession>
<dbReference type="GO" id="GO:0004816">
    <property type="term" value="F:asparagine-tRNA ligase activity"/>
    <property type="evidence" value="ECO:0007669"/>
    <property type="project" value="UniProtKB-EC"/>
</dbReference>
<dbReference type="InterPro" id="IPR048952">
    <property type="entry name" value="AsnRS_N"/>
</dbReference>
<dbReference type="SUPFAM" id="SSF55681">
    <property type="entry name" value="Class II aaRS and biotin synthetases"/>
    <property type="match status" value="1"/>
</dbReference>
<comment type="subcellular location">
    <subcellularLocation>
        <location evidence="1">Cytoplasm</location>
    </subcellularLocation>
</comment>
<evidence type="ECO:0000256" key="9">
    <source>
        <dbReference type="ARBA" id="ARBA00023146"/>
    </source>
</evidence>
<evidence type="ECO:0000256" key="6">
    <source>
        <dbReference type="ARBA" id="ARBA00022741"/>
    </source>
</evidence>
<dbReference type="NCBIfam" id="TIGR00457">
    <property type="entry name" value="asnS"/>
    <property type="match status" value="1"/>
</dbReference>
<evidence type="ECO:0000256" key="11">
    <source>
        <dbReference type="ARBA" id="ARBA00047844"/>
    </source>
</evidence>
<evidence type="ECO:0000256" key="7">
    <source>
        <dbReference type="ARBA" id="ARBA00022840"/>
    </source>
</evidence>
<dbReference type="InterPro" id="IPR004364">
    <property type="entry name" value="Aa-tRNA-synt_II"/>
</dbReference>
<sequence length="518" mass="59777">MEQIEQGTSNISLDDYLKMSEEERQQLPKTRLKKLQRQAALAERKAARAAELAANAATEQRERLEEARQVRIELDSSLPKPLICKLRDIFASPEKFVDQRVCLAGWVHHWRMDGKRLAFLELRDGTGFMQCVLSNELCMTYDALTLCREASVRVWGTVRHDARAKGGLELHADFWELVAPSTPEIEMVLTHESNPDILLNNRHLVIRGRRTSTTLRLRSLITQCFREHYFQRGYVELAPPTIVNTMCEGGSTLFKLDYFGINAYLTQSSQMYLESGIPAVGDCFCVLPSYRAELSDTRRHLAEFHHIEAEMPFITFADLLDAIEDLVCDVIARVLAKAGDLVRDLNPELVVPRRPFRRLTYADAIAYCREHEIYKDEEQKIHFEYGDDIPERPERLMTDQIGEPIFLTHFPVSMKAFYMQPCTDQPDLTESVDLLMPGVGEIVGGSMRIWRYKQLMDAYAREQIDPKPYYWYTDQRKFGSCPHGGYGLGLERFCCYVLGVRHVREVCLYPRYRGRISP</sequence>
<dbReference type="GO" id="GO:0005524">
    <property type="term" value="F:ATP binding"/>
    <property type="evidence" value="ECO:0007669"/>
    <property type="project" value="UniProtKB-KW"/>
</dbReference>
<dbReference type="GO" id="GO:0003676">
    <property type="term" value="F:nucleic acid binding"/>
    <property type="evidence" value="ECO:0007669"/>
    <property type="project" value="InterPro"/>
</dbReference>
<keyword evidence="9" id="KW-0030">Aminoacyl-tRNA synthetase</keyword>
<dbReference type="InterPro" id="IPR045864">
    <property type="entry name" value="aa-tRNA-synth_II/BPL/LPL"/>
</dbReference>
<dbReference type="InterPro" id="IPR004522">
    <property type="entry name" value="Asn-tRNA-ligase"/>
</dbReference>
<dbReference type="InterPro" id="IPR004365">
    <property type="entry name" value="NA-bd_OB_tRNA"/>
</dbReference>
<proteinExistence type="inferred from homology"/>
<dbReference type="Pfam" id="PF01336">
    <property type="entry name" value="tRNA_anti-codon"/>
    <property type="match status" value="1"/>
</dbReference>
<protein>
    <recommendedName>
        <fullName evidence="3">asparagine--tRNA ligase</fullName>
        <ecNumber evidence="3">6.1.1.22</ecNumber>
    </recommendedName>
    <alternativeName>
        <fullName evidence="10">Asparaginyl-tRNA synthetase</fullName>
    </alternativeName>
</protein>
<keyword evidence="8" id="KW-0648">Protein biosynthesis</keyword>
<dbReference type="GO" id="GO:0005737">
    <property type="term" value="C:cytoplasm"/>
    <property type="evidence" value="ECO:0007669"/>
    <property type="project" value="UniProtKB-SubCell"/>
</dbReference>
<evidence type="ECO:0000256" key="8">
    <source>
        <dbReference type="ARBA" id="ARBA00022917"/>
    </source>
</evidence>
<dbReference type="PRINTS" id="PR01042">
    <property type="entry name" value="TRNASYNTHASP"/>
</dbReference>
<evidence type="ECO:0000256" key="4">
    <source>
        <dbReference type="ARBA" id="ARBA00022490"/>
    </source>
</evidence>
<dbReference type="RefSeq" id="XP_005537007.1">
    <property type="nucleotide sequence ID" value="XM_005536950.1"/>
</dbReference>
<dbReference type="Proteomes" id="UP000007014">
    <property type="component" value="Chromosome 13"/>
</dbReference>
<dbReference type="InterPro" id="IPR006195">
    <property type="entry name" value="aa-tRNA-synth_II"/>
</dbReference>
<evidence type="ECO:0000256" key="12">
    <source>
        <dbReference type="SAM" id="Coils"/>
    </source>
</evidence>
<evidence type="ECO:0000256" key="10">
    <source>
        <dbReference type="ARBA" id="ARBA00029886"/>
    </source>
</evidence>
<comment type="catalytic activity">
    <reaction evidence="11">
        <text>tRNA(Asn) + L-asparagine + ATP = L-asparaginyl-tRNA(Asn) + AMP + diphosphate + H(+)</text>
        <dbReference type="Rhea" id="RHEA:11180"/>
        <dbReference type="Rhea" id="RHEA-COMP:9659"/>
        <dbReference type="Rhea" id="RHEA-COMP:9674"/>
        <dbReference type="ChEBI" id="CHEBI:15378"/>
        <dbReference type="ChEBI" id="CHEBI:30616"/>
        <dbReference type="ChEBI" id="CHEBI:33019"/>
        <dbReference type="ChEBI" id="CHEBI:58048"/>
        <dbReference type="ChEBI" id="CHEBI:78442"/>
        <dbReference type="ChEBI" id="CHEBI:78515"/>
        <dbReference type="ChEBI" id="CHEBI:456215"/>
        <dbReference type="EC" id="6.1.1.22"/>
    </reaction>
</comment>
<evidence type="ECO:0000256" key="1">
    <source>
        <dbReference type="ARBA" id="ARBA00004496"/>
    </source>
</evidence>
<keyword evidence="4" id="KW-0963">Cytoplasm</keyword>
<keyword evidence="6" id="KW-0547">Nucleotide-binding</keyword>
<evidence type="ECO:0000256" key="2">
    <source>
        <dbReference type="ARBA" id="ARBA00008226"/>
    </source>
</evidence>
<dbReference type="HOGENOM" id="CLU_004553_2_10_1"/>
<dbReference type="Gramene" id="CMM098CT">
    <property type="protein sequence ID" value="CMM098CT"/>
    <property type="gene ID" value="CMM098C"/>
</dbReference>
<name>M1UT91_CYAM1</name>
<dbReference type="Pfam" id="PF20917">
    <property type="entry name" value="AsnRS_N"/>
    <property type="match status" value="1"/>
</dbReference>
<evidence type="ECO:0000256" key="5">
    <source>
        <dbReference type="ARBA" id="ARBA00022598"/>
    </source>
</evidence>
<dbReference type="STRING" id="280699.M1UT91"/>
<dbReference type="PANTHER" id="PTHR22594">
    <property type="entry name" value="ASPARTYL/LYSYL-TRNA SYNTHETASE"/>
    <property type="match status" value="1"/>
</dbReference>